<evidence type="ECO:0000313" key="1">
    <source>
        <dbReference type="EMBL" id="GAA2623640.1"/>
    </source>
</evidence>
<gene>
    <name evidence="1" type="ORF">GCM10010411_69820</name>
</gene>
<comment type="caution">
    <text evidence="1">The sequence shown here is derived from an EMBL/GenBank/DDBJ whole genome shotgun (WGS) entry which is preliminary data.</text>
</comment>
<reference evidence="1 2" key="1">
    <citation type="journal article" date="2019" name="Int. J. Syst. Evol. Microbiol.">
        <title>The Global Catalogue of Microorganisms (GCM) 10K type strain sequencing project: providing services to taxonomists for standard genome sequencing and annotation.</title>
        <authorList>
            <consortium name="The Broad Institute Genomics Platform"/>
            <consortium name="The Broad Institute Genome Sequencing Center for Infectious Disease"/>
            <person name="Wu L."/>
            <person name="Ma J."/>
        </authorList>
    </citation>
    <scope>NUCLEOTIDE SEQUENCE [LARGE SCALE GENOMIC DNA]</scope>
    <source>
        <strain evidence="1 2">JCM 6833</strain>
    </source>
</reference>
<proteinExistence type="predicted"/>
<evidence type="ECO:0000313" key="2">
    <source>
        <dbReference type="Proteomes" id="UP001501509"/>
    </source>
</evidence>
<organism evidence="1 2">
    <name type="scientific">Actinomadura fulvescens</name>
    <dbReference type="NCBI Taxonomy" id="46160"/>
    <lineage>
        <taxon>Bacteria</taxon>
        <taxon>Bacillati</taxon>
        <taxon>Actinomycetota</taxon>
        <taxon>Actinomycetes</taxon>
        <taxon>Streptosporangiales</taxon>
        <taxon>Thermomonosporaceae</taxon>
        <taxon>Actinomadura</taxon>
    </lineage>
</organism>
<evidence type="ECO:0008006" key="3">
    <source>
        <dbReference type="Google" id="ProtNLM"/>
    </source>
</evidence>
<dbReference type="EMBL" id="BAAATD010000011">
    <property type="protein sequence ID" value="GAA2623640.1"/>
    <property type="molecule type" value="Genomic_DNA"/>
</dbReference>
<dbReference type="SUPFAM" id="SSF53850">
    <property type="entry name" value="Periplasmic binding protein-like II"/>
    <property type="match status" value="1"/>
</dbReference>
<dbReference type="RefSeq" id="WP_344546748.1">
    <property type="nucleotide sequence ID" value="NZ_BAAATD010000011.1"/>
</dbReference>
<sequence length="352" mass="37698">MERTANDWSAGWLPARRRRLPVFLAVGALLAVGVGGGGAWALGAFSQPCSGAPLEVTIAAQPEIAPALRTVAERFNVESRRVGGRCVRAQITAVAPADYVRTNATKNTDARRGDAWIPESSLWLGVARRAGHQEVPVGGPSFATSAVVLATTRPVDAEFRDAGVVPSWRLLLGRKASGISLARRTADPAKDMTGTVAMIALAQVQKKPVNARVVGDLRRGTDVTPLNDLAGMERFVRPLAVTSEQAVVAYNDAHRPNPVVALPPREGTLMLDHPFAITTRDTLRHDGAAAFLSALGSRSARETLQRFGFRTPEGAMGAAYAREHGLSETAPRVLRLPTQKEIDQALRSWSSR</sequence>
<dbReference type="Proteomes" id="UP001501509">
    <property type="component" value="Unassembled WGS sequence"/>
</dbReference>
<protein>
    <recommendedName>
        <fullName evidence="3">ABC transporter substrate-binding protein</fullName>
    </recommendedName>
</protein>
<accession>A0ABN3QDJ6</accession>
<keyword evidence="2" id="KW-1185">Reference proteome</keyword>
<dbReference type="Pfam" id="PF13531">
    <property type="entry name" value="SBP_bac_11"/>
    <property type="match status" value="1"/>
</dbReference>
<name>A0ABN3QDJ6_9ACTN</name>